<evidence type="ECO:0000313" key="1">
    <source>
        <dbReference type="EMBL" id="EHN09963.1"/>
    </source>
</evidence>
<comment type="caution">
    <text evidence="1">The sequence shown here is derived from an EMBL/GenBank/DDBJ whole genome shotgun (WGS) entry which is preliminary data.</text>
</comment>
<name>H0E8G3_9ACTN</name>
<dbReference type="AlphaFoldDB" id="H0E8G3"/>
<keyword evidence="2" id="KW-1185">Reference proteome</keyword>
<protein>
    <recommendedName>
        <fullName evidence="3">CCA tRNA nucleotidyltransferase</fullName>
    </recommendedName>
</protein>
<organism evidence="1 2">
    <name type="scientific">Patulibacter medicamentivorans</name>
    <dbReference type="NCBI Taxonomy" id="1097667"/>
    <lineage>
        <taxon>Bacteria</taxon>
        <taxon>Bacillati</taxon>
        <taxon>Actinomycetota</taxon>
        <taxon>Thermoleophilia</taxon>
        <taxon>Solirubrobacterales</taxon>
        <taxon>Patulibacteraceae</taxon>
        <taxon>Patulibacter</taxon>
    </lineage>
</organism>
<dbReference type="Proteomes" id="UP000005143">
    <property type="component" value="Unassembled WGS sequence"/>
</dbReference>
<reference evidence="1 2" key="1">
    <citation type="journal article" date="2013" name="Biodegradation">
        <title>Quantitative proteomic analysis of ibuprofen-degrading Patulibacter sp. strain I11.</title>
        <authorList>
            <person name="Almeida B."/>
            <person name="Kjeldal H."/>
            <person name="Lolas I."/>
            <person name="Knudsen A.D."/>
            <person name="Carvalho G."/>
            <person name="Nielsen K.L."/>
            <person name="Barreto Crespo M.T."/>
            <person name="Stensballe A."/>
            <person name="Nielsen J.L."/>
        </authorList>
    </citation>
    <scope>NUCLEOTIDE SEQUENCE [LARGE SCALE GENOMIC DNA]</scope>
    <source>
        <strain evidence="1 2">I11</strain>
    </source>
</reference>
<evidence type="ECO:0008006" key="3">
    <source>
        <dbReference type="Google" id="ProtNLM"/>
    </source>
</evidence>
<sequence length="60" mass="5900">MAPIRGDLLADRLGLRHGPVLGALLQELTIAADAGRVASQEDAVALAGRLLAAGPGAGDG</sequence>
<accession>H0E8G3</accession>
<evidence type="ECO:0000313" key="2">
    <source>
        <dbReference type="Proteomes" id="UP000005143"/>
    </source>
</evidence>
<gene>
    <name evidence="1" type="ORF">PAI11_31240</name>
</gene>
<dbReference type="EMBL" id="AGUD01000244">
    <property type="protein sequence ID" value="EHN09963.1"/>
    <property type="molecule type" value="Genomic_DNA"/>
</dbReference>
<proteinExistence type="predicted"/>